<dbReference type="CDD" id="cd00200">
    <property type="entry name" value="WD40"/>
    <property type="match status" value="1"/>
</dbReference>
<keyword evidence="12 21" id="KW-0067">ATP-binding</keyword>
<keyword evidence="15 21" id="KW-0505">Motor protein</keyword>
<reference evidence="25" key="2">
    <citation type="submission" date="2025-09" db="UniProtKB">
        <authorList>
            <consortium name="Ensembl"/>
        </authorList>
    </citation>
    <scope>IDENTIFICATION</scope>
</reference>
<dbReference type="Gene3D" id="3.40.850.10">
    <property type="entry name" value="Kinesin motor domain"/>
    <property type="match status" value="1"/>
</dbReference>
<evidence type="ECO:0000256" key="3">
    <source>
        <dbReference type="ARBA" id="ARBA00004489"/>
    </source>
</evidence>
<evidence type="ECO:0000256" key="2">
    <source>
        <dbReference type="ARBA" id="ARBA00004279"/>
    </source>
</evidence>
<dbReference type="PRINTS" id="PR00380">
    <property type="entry name" value="KINESINHEAVY"/>
</dbReference>
<proteinExistence type="inferred from homology"/>
<feature type="compositionally biased region" description="Polar residues" evidence="23">
    <location>
        <begin position="1254"/>
        <end position="1263"/>
    </location>
</feature>
<dbReference type="GO" id="GO:0051231">
    <property type="term" value="P:spindle elongation"/>
    <property type="evidence" value="ECO:0007669"/>
    <property type="project" value="TreeGrafter"/>
</dbReference>
<feature type="coiled-coil region" evidence="22">
    <location>
        <begin position="907"/>
        <end position="941"/>
    </location>
</feature>
<dbReference type="GO" id="GO:0005875">
    <property type="term" value="C:microtubule associated complex"/>
    <property type="evidence" value="ECO:0007669"/>
    <property type="project" value="TreeGrafter"/>
</dbReference>
<dbReference type="Pfam" id="PF23204">
    <property type="entry name" value="KIF21A_2nd"/>
    <property type="match status" value="1"/>
</dbReference>
<dbReference type="Pfam" id="PF00225">
    <property type="entry name" value="Kinesin"/>
    <property type="match status" value="1"/>
</dbReference>
<organism evidence="25 26">
    <name type="scientific">Panthera tigris altaica</name>
    <name type="common">Siberian tiger</name>
    <dbReference type="NCBI Taxonomy" id="74533"/>
    <lineage>
        <taxon>Eukaryota</taxon>
        <taxon>Metazoa</taxon>
        <taxon>Chordata</taxon>
        <taxon>Craniata</taxon>
        <taxon>Vertebrata</taxon>
        <taxon>Euteleostomi</taxon>
        <taxon>Mammalia</taxon>
        <taxon>Eutheria</taxon>
        <taxon>Laurasiatheria</taxon>
        <taxon>Carnivora</taxon>
        <taxon>Feliformia</taxon>
        <taxon>Felidae</taxon>
        <taxon>Pantherinae</taxon>
        <taxon>Panthera</taxon>
    </lineage>
</organism>
<evidence type="ECO:0000256" key="4">
    <source>
        <dbReference type="ARBA" id="ARBA00004544"/>
    </source>
</evidence>
<keyword evidence="7" id="KW-0597">Phosphoprotein</keyword>
<accession>A0A8C9K4V8</accession>
<dbReference type="Proteomes" id="UP000675900">
    <property type="component" value="Unassembled WGS sequence"/>
</dbReference>
<keyword evidence="17" id="KW-0966">Cell projection</keyword>
<dbReference type="Pfam" id="PF00400">
    <property type="entry name" value="WD40"/>
    <property type="match status" value="6"/>
</dbReference>
<evidence type="ECO:0000313" key="26">
    <source>
        <dbReference type="Proteomes" id="UP000675900"/>
    </source>
</evidence>
<dbReference type="InterPro" id="IPR027640">
    <property type="entry name" value="Kinesin-like_fam"/>
</dbReference>
<dbReference type="InterPro" id="IPR036322">
    <property type="entry name" value="WD40_repeat_dom_sf"/>
</dbReference>
<dbReference type="CDD" id="cd01372">
    <property type="entry name" value="KISc_KIF4"/>
    <property type="match status" value="1"/>
</dbReference>
<feature type="compositionally biased region" description="Basic and acidic residues" evidence="23">
    <location>
        <begin position="1212"/>
        <end position="1228"/>
    </location>
</feature>
<feature type="compositionally biased region" description="Acidic residues" evidence="23">
    <location>
        <begin position="565"/>
        <end position="604"/>
    </location>
</feature>
<dbReference type="InterPro" id="IPR056533">
    <property type="entry name" value="KIF21A/B_hel_1"/>
</dbReference>
<feature type="repeat" description="WD" evidence="20">
    <location>
        <begin position="1584"/>
        <end position="1617"/>
    </location>
</feature>
<dbReference type="InterPro" id="IPR056532">
    <property type="entry name" value="KIF21A/B_hel_2"/>
</dbReference>
<evidence type="ECO:0000256" key="23">
    <source>
        <dbReference type="SAM" id="MobiDB-lite"/>
    </source>
</evidence>
<keyword evidence="14 22" id="KW-0175">Coiled coil</keyword>
<dbReference type="GO" id="GO:0030426">
    <property type="term" value="C:growth cone"/>
    <property type="evidence" value="ECO:0007669"/>
    <property type="project" value="UniProtKB-SubCell"/>
</dbReference>
<evidence type="ECO:0000259" key="24">
    <source>
        <dbReference type="PROSITE" id="PS50067"/>
    </source>
</evidence>
<sequence length="1636" mass="183100">WLGAPGWLSGIRPQLAKEKIEGCHIYKAFTFDYVFDIDSQQEQIYTQCIEKLIEGCFEGYNATVFAYGQTGAGKTYTMGTGFDVNIIEEEQGIISRAVKHLFKSIEEKKHTAIKNGLPPPDFKVNAQFLELYNEEVLDLFDTTRDIDAKNKKSNIRIHEDSTGGIYTVGVTTRTVNTESEMMQCLKLGALSRTTASTQMNVQSSRSHAIFTIHLCQTRMCPQIDAENVTDNKVISESSQMNEFETLTAKFHFVDLAGSERLKRTGATGERAKEGISINCGLLALGNVISALGDKSKRATHVPYRDSKLTRLLQDSLGGNSQTIMIACVSPSDRDFMETLNTLKYANRARNIKNKVMVNQDRASQQINALRSEITRLQMELMEYKTGKRIIDEEGVESINDMFHENAMLQTENNNLRVRIKAMQETVDALRTRITQLVSDQANQVLARAGEGNEEISNMIHSYIKEIEDLRAKLLESEAVNENLRKNLTRATARSPYFSGSSAFSPTVLSSDKETIEIIDLAKKDLEKLKRKEKRKKKSVAGKEDNADTDQEKKEEKGITERENNELEVEESQEVSDHEEEEEEEEEEEDDIEGGESSDESDSESDEKANYQADLANITCEIAIKQKLIDELENSQKRLQTLKKQYEEKLMMLQHKIRDTQLERDQVLQNLGSVESYSEEKAKKVRSEYEKKLQAMNKELQRLQTAQKEHARLLKNQSQYEKQLKKLQQDVMEMKKTKVRLMKQMKEEQEKARLTESRRNREIAQLKKDQRKRDHQLRLLEAQKRNQEVVLRRKTEEVTALRRQVRPMSDRVAGKVMRKLSSSDTPVQDTGSSAAAVEADVSRAGAQQKMRIPVARVQALPTPTTNGTRKKYQRKGLTGRVFTSKTARMKWQLLERRVTDIIMQKMTISNMETDMNRLLKQREELTKRREKLSKRREKMVKESGEGDKNVVNINEEMESLTANIDYINDSISDCQANIMQMEEAKEEGETLDITAVINACTLTEARYLLDHFLSMGINKGLQAAQKEAQIKVLEGRLKQTEITSATQNQLLFHMLKEKAELNPELDALLGHALQDLDSVPLENVEDSTDEDAPLNSPGSEGSTLSSDLMKLCGEVKPKSKARRRTTTQMELLYADSSELASDTSTGDASLPGALTPVAEGQEIGMNTETSGTSAREKELPPPSGFPSKIGSISKQSSLSEKKLPEPSPITRRKAYEKEKSKAKEQKHSDSGTSEASLSPPSSPPSRPRNELNVFNRLTVSQGNTSVQQDKSDESDSSLSEVHRGIINPFPASKGIRASPLQCIHIAEGHTKAVLCVDSTDDLLFTGSKDRTCKVWNLVTGQEIMSLGGHPNNVVSVKYCNYTSLVFTVSTSYIKVWDIRDSAKCIRTLTSSGQVTLGDACSASTSRTVAIPSGENQINQIALNPTGTFLYAASGNAVRMWDLKRFQSTGKLTGHLGPVMCLTVDQISNGQDLIITGSKDHYIKMFDITEGALGTVSPTHNFEPPHYDGIEALTIQGDNLFSGSRDNGIKKWDLAQKDLLQQVPNAHKDWVCALGVVPGHPVLLSGCRGGILKLWNMDTFVPVGEMKGHDSPINAICVNSTHIFTAADDRTVRIWKARNLQDGQISDIGDLGEDIASN</sequence>
<dbReference type="GO" id="GO:0005938">
    <property type="term" value="C:cell cortex"/>
    <property type="evidence" value="ECO:0007669"/>
    <property type="project" value="UniProtKB-SubCell"/>
</dbReference>
<evidence type="ECO:0000256" key="20">
    <source>
        <dbReference type="PROSITE-ProRule" id="PRU00221"/>
    </source>
</evidence>
<dbReference type="SMART" id="SM00129">
    <property type="entry name" value="KISc"/>
    <property type="match status" value="1"/>
</dbReference>
<dbReference type="InterPro" id="IPR001680">
    <property type="entry name" value="WD40_rpt"/>
</dbReference>
<comment type="subcellular location">
    <subcellularLocation>
        <location evidence="3">Cell projection</location>
        <location evidence="3">Axon</location>
    </subcellularLocation>
    <subcellularLocation>
        <location evidence="2">Cell projection</location>
        <location evidence="2">Dendrite</location>
    </subcellularLocation>
    <subcellularLocation>
        <location evidence="5">Cell projection</location>
        <location evidence="5">Growth cone</location>
    </subcellularLocation>
    <subcellularLocation>
        <location evidence="4">Cytoplasm</location>
        <location evidence="4">Cell cortex</location>
    </subcellularLocation>
    <subcellularLocation>
        <location evidence="1">Cytoplasm</location>
        <location evidence="1">Cytoskeleton</location>
    </subcellularLocation>
</comment>
<keyword evidence="8 20" id="KW-0853">WD repeat</keyword>
<dbReference type="PANTHER" id="PTHR47969">
    <property type="entry name" value="CHROMOSOME-ASSOCIATED KINESIN KIF4A-RELATED"/>
    <property type="match status" value="1"/>
</dbReference>
<evidence type="ECO:0000256" key="8">
    <source>
        <dbReference type="ARBA" id="ARBA00022574"/>
    </source>
</evidence>
<name>A0A8C9K4V8_PANTA</name>
<evidence type="ECO:0000256" key="13">
    <source>
        <dbReference type="ARBA" id="ARBA00022990"/>
    </source>
</evidence>
<feature type="compositionally biased region" description="Polar residues" evidence="23">
    <location>
        <begin position="1137"/>
        <end position="1146"/>
    </location>
</feature>
<evidence type="ECO:0000256" key="15">
    <source>
        <dbReference type="ARBA" id="ARBA00023175"/>
    </source>
</evidence>
<evidence type="ECO:0000256" key="12">
    <source>
        <dbReference type="ARBA" id="ARBA00022840"/>
    </source>
</evidence>
<dbReference type="InterPro" id="IPR015943">
    <property type="entry name" value="WD40/YVTN_repeat-like_dom_sf"/>
</dbReference>
<evidence type="ECO:0000256" key="10">
    <source>
        <dbReference type="ARBA" id="ARBA00022737"/>
    </source>
</evidence>
<dbReference type="GO" id="GO:0005524">
    <property type="term" value="F:ATP binding"/>
    <property type="evidence" value="ECO:0007669"/>
    <property type="project" value="UniProtKB-UniRule"/>
</dbReference>
<dbReference type="Ensembl" id="ENSPTIT00000018583.1">
    <property type="protein sequence ID" value="ENSPTIP00000014478.1"/>
    <property type="gene ID" value="ENSPTIG00000013639.1"/>
</dbReference>
<dbReference type="GeneTree" id="ENSGT00940000155323"/>
<dbReference type="InterPro" id="IPR019821">
    <property type="entry name" value="Kinesin_motor_CS"/>
</dbReference>
<dbReference type="FunFam" id="2.130.10.10:FF:000370">
    <property type="entry name" value="Kinesin family member 21A"/>
    <property type="match status" value="1"/>
</dbReference>
<feature type="domain" description="Kinesin motor" evidence="24">
    <location>
        <begin position="1"/>
        <end position="351"/>
    </location>
</feature>
<evidence type="ECO:0000256" key="5">
    <source>
        <dbReference type="ARBA" id="ARBA00004624"/>
    </source>
</evidence>
<dbReference type="SUPFAM" id="SSF46579">
    <property type="entry name" value="Prefoldin"/>
    <property type="match status" value="1"/>
</dbReference>
<comment type="function">
    <text evidence="18">Processive microtubule plus-end directed motor protein involved in neuronal axon guidance. Is recruited by KANK1 to cortical microtubule stabilizing complexes (CMSCs) at focal adhesions (FAs) rims where it promotes microtubule capture and stability. Controls microtubule polymerization rate at axonal growth cones and suppresses microtubule growth without inducing microtubule disassembly once it reaches the cell cortex.</text>
</comment>
<dbReference type="PROSITE" id="PS00678">
    <property type="entry name" value="WD_REPEATS_1"/>
    <property type="match status" value="1"/>
</dbReference>
<evidence type="ECO:0000256" key="22">
    <source>
        <dbReference type="SAM" id="Coils"/>
    </source>
</evidence>
<dbReference type="SUPFAM" id="SSF52540">
    <property type="entry name" value="P-loop containing nucleoside triphosphate hydrolases"/>
    <property type="match status" value="1"/>
</dbReference>
<evidence type="ECO:0000313" key="25">
    <source>
        <dbReference type="Ensembl" id="ENSPTIP00000014478.1"/>
    </source>
</evidence>
<evidence type="ECO:0000256" key="1">
    <source>
        <dbReference type="ARBA" id="ARBA00004245"/>
    </source>
</evidence>
<dbReference type="PROSITE" id="PS50082">
    <property type="entry name" value="WD_REPEATS_2"/>
    <property type="match status" value="2"/>
</dbReference>
<dbReference type="GO" id="GO:0003777">
    <property type="term" value="F:microtubule motor activity"/>
    <property type="evidence" value="ECO:0007669"/>
    <property type="project" value="InterPro"/>
</dbReference>
<reference evidence="25" key="1">
    <citation type="submission" date="2025-08" db="UniProtKB">
        <authorList>
            <consortium name="Ensembl"/>
        </authorList>
    </citation>
    <scope>IDENTIFICATION</scope>
</reference>
<keyword evidence="16" id="KW-0206">Cytoskeleton</keyword>
<feature type="binding site" evidence="21">
    <location>
        <begin position="68"/>
        <end position="75"/>
    </location>
    <ligand>
        <name>ATP</name>
        <dbReference type="ChEBI" id="CHEBI:30616"/>
    </ligand>
</feature>
<feature type="repeat" description="WD" evidence="20">
    <location>
        <begin position="1305"/>
        <end position="1344"/>
    </location>
</feature>
<dbReference type="FunFam" id="3.40.850.10:FF:000011">
    <property type="entry name" value="Kinesin family member 21A"/>
    <property type="match status" value="1"/>
</dbReference>
<comment type="similarity">
    <text evidence="21">Belongs to the TRAFAC class myosin-kinesin ATPase superfamily. Kinesin family.</text>
</comment>
<evidence type="ECO:0000256" key="16">
    <source>
        <dbReference type="ARBA" id="ARBA00023212"/>
    </source>
</evidence>
<keyword evidence="10" id="KW-0677">Repeat</keyword>
<evidence type="ECO:0000256" key="14">
    <source>
        <dbReference type="ARBA" id="ARBA00023054"/>
    </source>
</evidence>
<dbReference type="GO" id="GO:0007018">
    <property type="term" value="P:microtubule-based movement"/>
    <property type="evidence" value="ECO:0007669"/>
    <property type="project" value="InterPro"/>
</dbReference>
<dbReference type="InterPro" id="IPR001752">
    <property type="entry name" value="Kinesin_motor_dom"/>
</dbReference>
<keyword evidence="13" id="KW-0007">Acetylation</keyword>
<keyword evidence="11 21" id="KW-0547">Nucleotide-binding</keyword>
<dbReference type="GO" id="GO:0005874">
    <property type="term" value="C:microtubule"/>
    <property type="evidence" value="ECO:0007669"/>
    <property type="project" value="UniProtKB-KW"/>
</dbReference>
<gene>
    <name evidence="25" type="primary">KIF21A</name>
</gene>
<dbReference type="PROSITE" id="PS00411">
    <property type="entry name" value="KINESIN_MOTOR_1"/>
    <property type="match status" value="1"/>
</dbReference>
<evidence type="ECO:0000256" key="6">
    <source>
        <dbReference type="ARBA" id="ARBA00022490"/>
    </source>
</evidence>
<evidence type="ECO:0000256" key="21">
    <source>
        <dbReference type="PROSITE-ProRule" id="PRU00283"/>
    </source>
</evidence>
<dbReference type="InterPro" id="IPR019775">
    <property type="entry name" value="WD40_repeat_CS"/>
</dbReference>
<evidence type="ECO:0000256" key="19">
    <source>
        <dbReference type="ARBA" id="ARBA00073302"/>
    </source>
</evidence>
<evidence type="ECO:0000256" key="9">
    <source>
        <dbReference type="ARBA" id="ARBA00022701"/>
    </source>
</evidence>
<evidence type="ECO:0000256" key="18">
    <source>
        <dbReference type="ARBA" id="ARBA00053776"/>
    </source>
</evidence>
<protein>
    <recommendedName>
        <fullName evidence="19">Kinesin-like protein KIF21A</fullName>
    </recommendedName>
</protein>
<feature type="compositionally biased region" description="Polar residues" evidence="23">
    <location>
        <begin position="1163"/>
        <end position="1172"/>
    </location>
</feature>
<dbReference type="PANTHER" id="PTHR47969:SF31">
    <property type="entry name" value="KINESIN FAMILY MEMBER 21A"/>
    <property type="match status" value="1"/>
</dbReference>
<feature type="compositionally biased region" description="Polar residues" evidence="23">
    <location>
        <begin position="1095"/>
        <end position="1105"/>
    </location>
</feature>
<feature type="coiled-coil region" evidence="22">
    <location>
        <begin position="359"/>
        <end position="493"/>
    </location>
</feature>
<dbReference type="SUPFAM" id="SSF50978">
    <property type="entry name" value="WD40 repeat-like"/>
    <property type="match status" value="1"/>
</dbReference>
<dbReference type="InterPro" id="IPR036961">
    <property type="entry name" value="Kinesin_motor_dom_sf"/>
</dbReference>
<feature type="region of interest" description="Disordered" evidence="23">
    <location>
        <begin position="533"/>
        <end position="608"/>
    </location>
</feature>
<evidence type="ECO:0000256" key="7">
    <source>
        <dbReference type="ARBA" id="ARBA00022553"/>
    </source>
</evidence>
<dbReference type="InterPro" id="IPR027417">
    <property type="entry name" value="P-loop_NTPase"/>
</dbReference>
<dbReference type="CDD" id="cd22263">
    <property type="entry name" value="Rcc_KIF21A"/>
    <property type="match status" value="1"/>
</dbReference>
<dbReference type="GO" id="GO:0008017">
    <property type="term" value="F:microtubule binding"/>
    <property type="evidence" value="ECO:0007669"/>
    <property type="project" value="InterPro"/>
</dbReference>
<dbReference type="SMART" id="SM00320">
    <property type="entry name" value="WD40"/>
    <property type="match status" value="7"/>
</dbReference>
<evidence type="ECO:0000256" key="17">
    <source>
        <dbReference type="ARBA" id="ARBA00023273"/>
    </source>
</evidence>
<feature type="region of interest" description="Disordered" evidence="23">
    <location>
        <begin position="1136"/>
        <end position="1278"/>
    </location>
</feature>
<keyword evidence="6" id="KW-0963">Cytoplasm</keyword>
<dbReference type="PROSITE" id="PS50067">
    <property type="entry name" value="KINESIN_MOTOR_2"/>
    <property type="match status" value="1"/>
</dbReference>
<dbReference type="FunFam" id="2.130.10.10:FF:000233">
    <property type="entry name" value="Kinesin family member 21A"/>
    <property type="match status" value="1"/>
</dbReference>
<keyword evidence="9" id="KW-0493">Microtubule</keyword>
<dbReference type="Pfam" id="PF23203">
    <property type="entry name" value="KIF21A"/>
    <property type="match status" value="1"/>
</dbReference>
<feature type="region of interest" description="Disordered" evidence="23">
    <location>
        <begin position="1083"/>
        <end position="1106"/>
    </location>
</feature>
<dbReference type="Pfam" id="PF25764">
    <property type="entry name" value="KIF21A_4th"/>
    <property type="match status" value="1"/>
</dbReference>
<dbReference type="GO" id="GO:0007052">
    <property type="term" value="P:mitotic spindle organization"/>
    <property type="evidence" value="ECO:0007669"/>
    <property type="project" value="TreeGrafter"/>
</dbReference>
<feature type="compositionally biased region" description="Basic and acidic residues" evidence="23">
    <location>
        <begin position="540"/>
        <end position="564"/>
    </location>
</feature>
<dbReference type="Gene3D" id="2.130.10.10">
    <property type="entry name" value="YVTN repeat-like/Quinoprotein amine dehydrogenase"/>
    <property type="match status" value="3"/>
</dbReference>
<keyword evidence="26" id="KW-1185">Reference proteome</keyword>
<dbReference type="PROSITE" id="PS50294">
    <property type="entry name" value="WD_REPEATS_REGION"/>
    <property type="match status" value="2"/>
</dbReference>
<dbReference type="GO" id="GO:0030425">
    <property type="term" value="C:dendrite"/>
    <property type="evidence" value="ECO:0007669"/>
    <property type="project" value="UniProtKB-SubCell"/>
</dbReference>
<evidence type="ECO:0000256" key="11">
    <source>
        <dbReference type="ARBA" id="ARBA00022741"/>
    </source>
</evidence>